<protein>
    <recommendedName>
        <fullName evidence="5 6">Dephospho-CoA kinase</fullName>
        <ecNumber evidence="5 6">2.7.1.24</ecNumber>
    </recommendedName>
    <alternativeName>
        <fullName evidence="5">Dephosphocoenzyme A kinase</fullName>
    </alternativeName>
</protein>
<dbReference type="PROSITE" id="PS51219">
    <property type="entry name" value="DPCK"/>
    <property type="match status" value="1"/>
</dbReference>
<evidence type="ECO:0000313" key="7">
    <source>
        <dbReference type="EMBL" id="PQA88206.1"/>
    </source>
</evidence>
<dbReference type="SUPFAM" id="SSF52540">
    <property type="entry name" value="P-loop containing nucleoside triphosphate hydrolases"/>
    <property type="match status" value="1"/>
</dbReference>
<dbReference type="GO" id="GO:0005524">
    <property type="term" value="F:ATP binding"/>
    <property type="evidence" value="ECO:0007669"/>
    <property type="project" value="UniProtKB-UniRule"/>
</dbReference>
<dbReference type="AlphaFoldDB" id="A0A2S7K6V3"/>
<dbReference type="GO" id="GO:0015937">
    <property type="term" value="P:coenzyme A biosynthetic process"/>
    <property type="evidence" value="ECO:0007669"/>
    <property type="project" value="UniProtKB-UniRule"/>
</dbReference>
<evidence type="ECO:0000256" key="2">
    <source>
        <dbReference type="ARBA" id="ARBA00022741"/>
    </source>
</evidence>
<dbReference type="NCBIfam" id="TIGR00152">
    <property type="entry name" value="dephospho-CoA kinase"/>
    <property type="match status" value="1"/>
</dbReference>
<dbReference type="Proteomes" id="UP000239504">
    <property type="component" value="Unassembled WGS sequence"/>
</dbReference>
<keyword evidence="2 5" id="KW-0547">Nucleotide-binding</keyword>
<organism evidence="7 8">
    <name type="scientific">Hyphococcus luteus</name>
    <dbReference type="NCBI Taxonomy" id="2058213"/>
    <lineage>
        <taxon>Bacteria</taxon>
        <taxon>Pseudomonadati</taxon>
        <taxon>Pseudomonadota</taxon>
        <taxon>Alphaproteobacteria</taxon>
        <taxon>Parvularculales</taxon>
        <taxon>Parvularculaceae</taxon>
        <taxon>Hyphococcus</taxon>
    </lineage>
</organism>
<feature type="binding site" evidence="5">
    <location>
        <begin position="11"/>
        <end position="16"/>
    </location>
    <ligand>
        <name>ATP</name>
        <dbReference type="ChEBI" id="CHEBI:30616"/>
    </ligand>
</feature>
<evidence type="ECO:0000256" key="4">
    <source>
        <dbReference type="ARBA" id="ARBA00022993"/>
    </source>
</evidence>
<keyword evidence="8" id="KW-1185">Reference proteome</keyword>
<dbReference type="OrthoDB" id="9812943at2"/>
<evidence type="ECO:0000256" key="1">
    <source>
        <dbReference type="ARBA" id="ARBA00009018"/>
    </source>
</evidence>
<dbReference type="EC" id="2.7.1.24" evidence="5 6"/>
<dbReference type="InterPro" id="IPR027417">
    <property type="entry name" value="P-loop_NTPase"/>
</dbReference>
<dbReference type="GO" id="GO:0004140">
    <property type="term" value="F:dephospho-CoA kinase activity"/>
    <property type="evidence" value="ECO:0007669"/>
    <property type="project" value="UniProtKB-UniRule"/>
</dbReference>
<proteinExistence type="inferred from homology"/>
<dbReference type="InterPro" id="IPR001977">
    <property type="entry name" value="Depp_CoAkinase"/>
</dbReference>
<comment type="pathway">
    <text evidence="5">Cofactor biosynthesis; coenzyme A biosynthesis; CoA from (R)-pantothenate: step 5/5.</text>
</comment>
<evidence type="ECO:0000256" key="6">
    <source>
        <dbReference type="NCBIfam" id="TIGR00152"/>
    </source>
</evidence>
<keyword evidence="4 5" id="KW-0173">Coenzyme A biosynthesis</keyword>
<dbReference type="Gene3D" id="3.40.50.300">
    <property type="entry name" value="P-loop containing nucleotide triphosphate hydrolases"/>
    <property type="match status" value="1"/>
</dbReference>
<dbReference type="PANTHER" id="PTHR10695">
    <property type="entry name" value="DEPHOSPHO-COA KINASE-RELATED"/>
    <property type="match status" value="1"/>
</dbReference>
<accession>A0A2S7K6V3</accession>
<name>A0A2S7K6V3_9PROT</name>
<keyword evidence="5 7" id="KW-0418">Kinase</keyword>
<keyword evidence="3 5" id="KW-0067">ATP-binding</keyword>
<gene>
    <name evidence="5" type="primary">coaE</name>
    <name evidence="7" type="ORF">CW354_07830</name>
</gene>
<reference evidence="7 8" key="1">
    <citation type="submission" date="2017-12" db="EMBL/GenBank/DDBJ databases">
        <authorList>
            <person name="Hurst M.R.H."/>
        </authorList>
    </citation>
    <scope>NUCLEOTIDE SEQUENCE [LARGE SCALE GENOMIC DNA]</scope>
    <source>
        <strain evidence="7 8">SY-3-19</strain>
    </source>
</reference>
<dbReference type="UniPathway" id="UPA00241">
    <property type="reaction ID" value="UER00356"/>
</dbReference>
<dbReference type="CDD" id="cd02022">
    <property type="entry name" value="DPCK"/>
    <property type="match status" value="1"/>
</dbReference>
<comment type="catalytic activity">
    <reaction evidence="5">
        <text>3'-dephospho-CoA + ATP = ADP + CoA + H(+)</text>
        <dbReference type="Rhea" id="RHEA:18245"/>
        <dbReference type="ChEBI" id="CHEBI:15378"/>
        <dbReference type="ChEBI" id="CHEBI:30616"/>
        <dbReference type="ChEBI" id="CHEBI:57287"/>
        <dbReference type="ChEBI" id="CHEBI:57328"/>
        <dbReference type="ChEBI" id="CHEBI:456216"/>
        <dbReference type="EC" id="2.7.1.24"/>
    </reaction>
</comment>
<dbReference type="PANTHER" id="PTHR10695:SF46">
    <property type="entry name" value="BIFUNCTIONAL COENZYME A SYNTHASE-RELATED"/>
    <property type="match status" value="1"/>
</dbReference>
<dbReference type="Pfam" id="PF01121">
    <property type="entry name" value="CoaE"/>
    <property type="match status" value="1"/>
</dbReference>
<dbReference type="GO" id="GO:0005737">
    <property type="term" value="C:cytoplasm"/>
    <property type="evidence" value="ECO:0007669"/>
    <property type="project" value="UniProtKB-SubCell"/>
</dbReference>
<dbReference type="RefSeq" id="WP_104829451.1">
    <property type="nucleotide sequence ID" value="NZ_PJCH01000005.1"/>
</dbReference>
<sequence length="200" mass="21638">MIRIGLTGSIGMGKSTVLDMFADFGAATWNADDAVHRLYEKGGAAVPFIEKAFPEVVKDGAVDRAELAKRVLGDAEAVKKLEAIVHPLVGEDREAFLNAAEKAGADAAVLDIPLLFENASEKFFDATIVVSAPADVQKNRVLARPGMSEEKFEAILKLQMPDAEKRQKADYIIDTGLTLDETRGQVDAAYADILRKFTKA</sequence>
<keyword evidence="5" id="KW-0963">Cytoplasm</keyword>
<evidence type="ECO:0000256" key="5">
    <source>
        <dbReference type="HAMAP-Rule" id="MF_00376"/>
    </source>
</evidence>
<comment type="function">
    <text evidence="5">Catalyzes the phosphorylation of the 3'-hydroxyl group of dephosphocoenzyme A to form coenzyme A.</text>
</comment>
<evidence type="ECO:0000256" key="3">
    <source>
        <dbReference type="ARBA" id="ARBA00022840"/>
    </source>
</evidence>
<comment type="similarity">
    <text evidence="1 5">Belongs to the CoaE family.</text>
</comment>
<dbReference type="EMBL" id="PJCH01000005">
    <property type="protein sequence ID" value="PQA88206.1"/>
    <property type="molecule type" value="Genomic_DNA"/>
</dbReference>
<evidence type="ECO:0000313" key="8">
    <source>
        <dbReference type="Proteomes" id="UP000239504"/>
    </source>
</evidence>
<comment type="caution">
    <text evidence="7">The sequence shown here is derived from an EMBL/GenBank/DDBJ whole genome shotgun (WGS) entry which is preliminary data.</text>
</comment>
<keyword evidence="5" id="KW-0808">Transferase</keyword>
<dbReference type="HAMAP" id="MF_00376">
    <property type="entry name" value="Dephospho_CoA_kinase"/>
    <property type="match status" value="1"/>
</dbReference>
<comment type="subcellular location">
    <subcellularLocation>
        <location evidence="5">Cytoplasm</location>
    </subcellularLocation>
</comment>